<dbReference type="PANTHER" id="PTHR48059">
    <property type="entry name" value="POLYGALACTURONASE INHIBITOR 1"/>
    <property type="match status" value="1"/>
</dbReference>
<dbReference type="EMBL" id="SDMP01000017">
    <property type="protein sequence ID" value="RYR00645.1"/>
    <property type="molecule type" value="Genomic_DNA"/>
</dbReference>
<name>A0A444YFD7_ARAHY</name>
<dbReference type="Gene3D" id="3.80.10.10">
    <property type="entry name" value="Ribonuclease Inhibitor"/>
    <property type="match status" value="1"/>
</dbReference>
<dbReference type="PANTHER" id="PTHR48059:SF30">
    <property type="entry name" value="OS06G0587000 PROTEIN"/>
    <property type="match status" value="1"/>
</dbReference>
<keyword evidence="3" id="KW-1185">Reference proteome</keyword>
<dbReference type="STRING" id="3818.A0A444YFD7"/>
<reference evidence="2 3" key="1">
    <citation type="submission" date="2019-01" db="EMBL/GenBank/DDBJ databases">
        <title>Sequencing of cultivated peanut Arachis hypogaea provides insights into genome evolution and oil improvement.</title>
        <authorList>
            <person name="Chen X."/>
        </authorList>
    </citation>
    <scope>NUCLEOTIDE SEQUENCE [LARGE SCALE GENOMIC DNA]</scope>
    <source>
        <strain evidence="3">cv. Fuhuasheng</strain>
        <tissue evidence="2">Leaves</tissue>
    </source>
</reference>
<accession>A0A444YFD7</accession>
<dbReference type="Proteomes" id="UP000289738">
    <property type="component" value="Chromosome B07"/>
</dbReference>
<comment type="subcellular location">
    <subcellularLocation>
        <location evidence="1">Cell envelope</location>
    </subcellularLocation>
</comment>
<protein>
    <submittedName>
        <fullName evidence="2">Uncharacterized protein</fullName>
    </submittedName>
</protein>
<evidence type="ECO:0000313" key="2">
    <source>
        <dbReference type="EMBL" id="RYR00645.1"/>
    </source>
</evidence>
<proteinExistence type="predicted"/>
<dbReference type="InterPro" id="IPR001611">
    <property type="entry name" value="Leu-rich_rpt"/>
</dbReference>
<organism evidence="2 3">
    <name type="scientific">Arachis hypogaea</name>
    <name type="common">Peanut</name>
    <dbReference type="NCBI Taxonomy" id="3818"/>
    <lineage>
        <taxon>Eukaryota</taxon>
        <taxon>Viridiplantae</taxon>
        <taxon>Streptophyta</taxon>
        <taxon>Embryophyta</taxon>
        <taxon>Tracheophyta</taxon>
        <taxon>Spermatophyta</taxon>
        <taxon>Magnoliopsida</taxon>
        <taxon>eudicotyledons</taxon>
        <taxon>Gunneridae</taxon>
        <taxon>Pentapetalae</taxon>
        <taxon>rosids</taxon>
        <taxon>fabids</taxon>
        <taxon>Fabales</taxon>
        <taxon>Fabaceae</taxon>
        <taxon>Papilionoideae</taxon>
        <taxon>50 kb inversion clade</taxon>
        <taxon>dalbergioids sensu lato</taxon>
        <taxon>Dalbergieae</taxon>
        <taxon>Pterocarpus clade</taxon>
        <taxon>Arachis</taxon>
    </lineage>
</organism>
<dbReference type="SUPFAM" id="SSF52058">
    <property type="entry name" value="L domain-like"/>
    <property type="match status" value="1"/>
</dbReference>
<comment type="caution">
    <text evidence="2">The sequence shown here is derived from an EMBL/GenBank/DDBJ whole genome shotgun (WGS) entry which is preliminary data.</text>
</comment>
<dbReference type="AlphaFoldDB" id="A0A444YFD7"/>
<dbReference type="InterPro" id="IPR032675">
    <property type="entry name" value="LRR_dom_sf"/>
</dbReference>
<dbReference type="Pfam" id="PF13855">
    <property type="entry name" value="LRR_8"/>
    <property type="match status" value="1"/>
</dbReference>
<dbReference type="InterPro" id="IPR051848">
    <property type="entry name" value="PGIP"/>
</dbReference>
<gene>
    <name evidence="2" type="ORF">Ahy_B07g088770</name>
</gene>
<evidence type="ECO:0000313" key="3">
    <source>
        <dbReference type="Proteomes" id="UP000289738"/>
    </source>
</evidence>
<evidence type="ECO:0000256" key="1">
    <source>
        <dbReference type="ARBA" id="ARBA00004196"/>
    </source>
</evidence>
<dbReference type="PRINTS" id="PR00019">
    <property type="entry name" value="LEURICHRPT"/>
</dbReference>
<sequence length="141" mass="15882">MGSDCGIQGPISSSFYNLTHLTSLNLADNQLNGSISSSLLNLQRLTHLDLSRNELSGQIPNRDEKLKKEKGKYTQSLSSAFFEKRKSDSYHHPEFERALEETQQTNIYLINVNSWAKRLVSQAKCTGVPIFIAVPSLHFKI</sequence>